<reference evidence="1" key="1">
    <citation type="submission" date="2014-11" db="EMBL/GenBank/DDBJ databases">
        <authorList>
            <person name="Otto D Thomas"/>
            <person name="Naeem Raeece"/>
        </authorList>
    </citation>
    <scope>NUCLEOTIDE SEQUENCE</scope>
</reference>
<dbReference type="AlphaFoldDB" id="A0A0G4HHR6"/>
<sequence>MCCILERLRRGWRKLLEGPETGHVGCPPGWGQCWKIRALNTDAILSRVTASEVVHSTMVLVMPTPTAFEQGTWALAVSTQRGFFLFHLDVARQPEYLHLRHPFRCFLFGPTLRPVWRGNEDGTITMWYINQPPVGMGSQQPLYFSPCQSEMNHTQSFAAHLQFLSERMDHPKAQLQHYMDTGMFQHPHLVHWQSDLTAYIQAGWLPPETANNVDVWETIDDHLLSNHGAA</sequence>
<name>A0A0G4HHR6_9ALVE</name>
<proteinExistence type="predicted"/>
<protein>
    <submittedName>
        <fullName evidence="1">Uncharacterized protein</fullName>
    </submittedName>
</protein>
<evidence type="ECO:0000313" key="1">
    <source>
        <dbReference type="EMBL" id="CEM43501.1"/>
    </source>
</evidence>
<dbReference type="EMBL" id="CDMZ01002699">
    <property type="protein sequence ID" value="CEM43501.1"/>
    <property type="molecule type" value="Genomic_DNA"/>
</dbReference>
<gene>
    <name evidence="1" type="ORF">Cvel_27574</name>
</gene>
<dbReference type="VEuPathDB" id="CryptoDB:Cvel_27574"/>
<accession>A0A0G4HHR6</accession>
<organism evidence="1">
    <name type="scientific">Chromera velia CCMP2878</name>
    <dbReference type="NCBI Taxonomy" id="1169474"/>
    <lineage>
        <taxon>Eukaryota</taxon>
        <taxon>Sar</taxon>
        <taxon>Alveolata</taxon>
        <taxon>Colpodellida</taxon>
        <taxon>Chromeraceae</taxon>
        <taxon>Chromera</taxon>
    </lineage>
</organism>